<dbReference type="Pfam" id="PF13434">
    <property type="entry name" value="Lys_Orn_oxgnase"/>
    <property type="match status" value="1"/>
</dbReference>
<evidence type="ECO:0000313" key="13">
    <source>
        <dbReference type="Proteomes" id="UP000623687"/>
    </source>
</evidence>
<dbReference type="PANTHER" id="PTHR42802">
    <property type="entry name" value="MONOOXYGENASE"/>
    <property type="match status" value="1"/>
</dbReference>
<proteinExistence type="inferred from homology"/>
<evidence type="ECO:0000256" key="7">
    <source>
        <dbReference type="ARBA" id="ARBA00022857"/>
    </source>
</evidence>
<dbReference type="InterPro" id="IPR036188">
    <property type="entry name" value="FAD/NAD-bd_sf"/>
</dbReference>
<dbReference type="GO" id="GO:0006879">
    <property type="term" value="P:intracellular iron ion homeostasis"/>
    <property type="evidence" value="ECO:0007669"/>
    <property type="project" value="TreeGrafter"/>
</dbReference>
<dbReference type="GeneID" id="59375946"/>
<dbReference type="Proteomes" id="UP000623687">
    <property type="component" value="Unassembled WGS sequence"/>
</dbReference>
<evidence type="ECO:0000256" key="6">
    <source>
        <dbReference type="ARBA" id="ARBA00022827"/>
    </source>
</evidence>
<gene>
    <name evidence="12" type="ORF">PC9H_006128</name>
</gene>
<keyword evidence="6" id="KW-0274">FAD</keyword>
<keyword evidence="13" id="KW-1185">Reference proteome</keyword>
<keyword evidence="8" id="KW-0560">Oxidoreductase</keyword>
<dbReference type="AlphaFoldDB" id="A0A8H7A0C7"/>
<dbReference type="PANTHER" id="PTHR42802:SF1">
    <property type="entry name" value="L-ORNITHINE N(5)-MONOOXYGENASE"/>
    <property type="match status" value="1"/>
</dbReference>
<evidence type="ECO:0000256" key="11">
    <source>
        <dbReference type="SAM" id="MobiDB-lite"/>
    </source>
</evidence>
<feature type="compositionally biased region" description="Low complexity" evidence="11">
    <location>
        <begin position="447"/>
        <end position="458"/>
    </location>
</feature>
<keyword evidence="7" id="KW-0521">NADP</keyword>
<dbReference type="SUPFAM" id="SSF51905">
    <property type="entry name" value="FAD/NAD(P)-binding domain"/>
    <property type="match status" value="1"/>
</dbReference>
<dbReference type="RefSeq" id="XP_036631699.1">
    <property type="nucleotide sequence ID" value="XM_036775680.1"/>
</dbReference>
<protein>
    <recommendedName>
        <fullName evidence="4">L-ornithine N(5)-monooxygenase [NAD(P)H]</fullName>
        <ecNumber evidence="4">1.14.13.196</ecNumber>
    </recommendedName>
</protein>
<organism evidence="12 13">
    <name type="scientific">Pleurotus ostreatus</name>
    <name type="common">Oyster mushroom</name>
    <name type="synonym">White-rot fungus</name>
    <dbReference type="NCBI Taxonomy" id="5322"/>
    <lineage>
        <taxon>Eukaryota</taxon>
        <taxon>Fungi</taxon>
        <taxon>Dikarya</taxon>
        <taxon>Basidiomycota</taxon>
        <taxon>Agaricomycotina</taxon>
        <taxon>Agaricomycetes</taxon>
        <taxon>Agaricomycetidae</taxon>
        <taxon>Agaricales</taxon>
        <taxon>Pleurotineae</taxon>
        <taxon>Pleurotaceae</taxon>
        <taxon>Pleurotus</taxon>
    </lineage>
</organism>
<comment type="cofactor">
    <cofactor evidence="1">
        <name>FAD</name>
        <dbReference type="ChEBI" id="CHEBI:57692"/>
    </cofactor>
</comment>
<comment type="catalytic activity">
    <reaction evidence="10">
        <text>L-ornithine + NADH + O2 = N(5)-hydroxy-L-ornithine + NAD(+) + H2O</text>
        <dbReference type="Rhea" id="RHEA:41512"/>
        <dbReference type="ChEBI" id="CHEBI:15377"/>
        <dbReference type="ChEBI" id="CHEBI:15379"/>
        <dbReference type="ChEBI" id="CHEBI:46911"/>
        <dbReference type="ChEBI" id="CHEBI:57540"/>
        <dbReference type="ChEBI" id="CHEBI:57945"/>
        <dbReference type="ChEBI" id="CHEBI:78275"/>
        <dbReference type="EC" id="1.14.13.196"/>
    </reaction>
</comment>
<comment type="caution">
    <text evidence="12">The sequence shown here is derived from an EMBL/GenBank/DDBJ whole genome shotgun (WGS) entry which is preliminary data.</text>
</comment>
<feature type="region of interest" description="Disordered" evidence="11">
    <location>
        <begin position="440"/>
        <end position="477"/>
    </location>
</feature>
<evidence type="ECO:0000313" key="12">
    <source>
        <dbReference type="EMBL" id="KAF7430421.1"/>
    </source>
</evidence>
<evidence type="ECO:0000256" key="5">
    <source>
        <dbReference type="ARBA" id="ARBA00022630"/>
    </source>
</evidence>
<evidence type="ECO:0000256" key="9">
    <source>
        <dbReference type="ARBA" id="ARBA00047598"/>
    </source>
</evidence>
<evidence type="ECO:0000256" key="2">
    <source>
        <dbReference type="ARBA" id="ARBA00004924"/>
    </source>
</evidence>
<evidence type="ECO:0000256" key="1">
    <source>
        <dbReference type="ARBA" id="ARBA00001974"/>
    </source>
</evidence>
<dbReference type="OrthoDB" id="3519933at2759"/>
<dbReference type="EC" id="1.14.13.196" evidence="4"/>
<evidence type="ECO:0000256" key="8">
    <source>
        <dbReference type="ARBA" id="ARBA00023002"/>
    </source>
</evidence>
<comment type="similarity">
    <text evidence="3">Belongs to the lysine N(6)-hydroxylase/L-ornithine N(5)-oxygenase family.</text>
</comment>
<evidence type="ECO:0000256" key="3">
    <source>
        <dbReference type="ARBA" id="ARBA00007588"/>
    </source>
</evidence>
<comment type="catalytic activity">
    <reaction evidence="9">
        <text>L-ornithine + NADPH + O2 = N(5)-hydroxy-L-ornithine + NADP(+) + H2O</text>
        <dbReference type="Rhea" id="RHEA:41508"/>
        <dbReference type="ChEBI" id="CHEBI:15377"/>
        <dbReference type="ChEBI" id="CHEBI:15379"/>
        <dbReference type="ChEBI" id="CHEBI:46911"/>
        <dbReference type="ChEBI" id="CHEBI:57783"/>
        <dbReference type="ChEBI" id="CHEBI:58349"/>
        <dbReference type="ChEBI" id="CHEBI:78275"/>
        <dbReference type="EC" id="1.14.13.196"/>
    </reaction>
</comment>
<evidence type="ECO:0000256" key="10">
    <source>
        <dbReference type="ARBA" id="ARBA00049248"/>
    </source>
</evidence>
<accession>A0A8H7A0C7</accession>
<keyword evidence="5" id="KW-0285">Flavoprotein</keyword>
<dbReference type="GO" id="GO:0016491">
    <property type="term" value="F:oxidoreductase activity"/>
    <property type="evidence" value="ECO:0007669"/>
    <property type="project" value="UniProtKB-KW"/>
</dbReference>
<dbReference type="InterPro" id="IPR025700">
    <property type="entry name" value="Lys/Orn_oxygenase"/>
</dbReference>
<reference evidence="12" key="1">
    <citation type="submission" date="2019-07" db="EMBL/GenBank/DDBJ databases">
        <authorList>
            <person name="Palmer J.M."/>
        </authorList>
    </citation>
    <scope>NUCLEOTIDE SEQUENCE</scope>
    <source>
        <strain evidence="12">PC9</strain>
    </source>
</reference>
<dbReference type="Gene3D" id="3.50.50.60">
    <property type="entry name" value="FAD/NAD(P)-binding domain"/>
    <property type="match status" value="1"/>
</dbReference>
<sequence length="537" mass="58715">MSIPSSECVYDVVGLGFGPANIAVAGAIVEKWGQPEVAGNRNDIQKVLFIEKNDKFRWHPGMLLPDARMQISFLKDLATLRSPQSPITFLAYLSSQNRLLPFINRGSTIPTRKEFADYLSWAAAYVQEKGVGVKYGHQVVGLDDRRDGTVAVRMKKVGADEETTVIARNIIISPGGAPRIPDVITAIFPHTSIIHSSSYATSIGRILSRMVSRPLAIAVVGSGQSAAEVTMDVRERLSAISVGDSPQVHEVDMIIRRGSLKPSDDSPFANEIFDPSATDAWFSLPADHMRADRHAEYKSTNYGVVNPRTLEQLYEIVYDQRLEDNIADRTRCAGTQKPRISIRPYSSILSAESTEGLDASKVRLLIQNSITRTVAEKRYDVVICATGYERSSWKSLIADSNVGKWFGLANGGHAIHLAPETTRPLTQVADHLHMHARLVEQSRHESASPGSDSSCSTPPTSPLPSTPPSEESHGTSNTLYVSRHYRLIPLPSHDESEGPKARIYVQGVEEASHGLSDTLLSVLGVRAGEVVADMCKV</sequence>
<name>A0A8H7A0C7_PLEOS</name>
<evidence type="ECO:0000256" key="4">
    <source>
        <dbReference type="ARBA" id="ARBA00012881"/>
    </source>
</evidence>
<dbReference type="VEuPathDB" id="FungiDB:PC9H_006128"/>
<comment type="pathway">
    <text evidence="2">Siderophore biosynthesis.</text>
</comment>
<dbReference type="EMBL" id="JACETU010000004">
    <property type="protein sequence ID" value="KAF7430421.1"/>
    <property type="molecule type" value="Genomic_DNA"/>
</dbReference>